<dbReference type="EMBL" id="MU859097">
    <property type="protein sequence ID" value="KAK3953976.1"/>
    <property type="molecule type" value="Genomic_DNA"/>
</dbReference>
<proteinExistence type="predicted"/>
<keyword evidence="2" id="KW-1185">Reference proteome</keyword>
<evidence type="ECO:0000313" key="2">
    <source>
        <dbReference type="Proteomes" id="UP001303222"/>
    </source>
</evidence>
<name>A0AAN6SI79_9PEZI</name>
<accession>A0AAN6SI79</accession>
<dbReference type="Proteomes" id="UP001303222">
    <property type="component" value="Unassembled WGS sequence"/>
</dbReference>
<sequence>MYYIRGVVRRIKGDVKRGNKGDEQVAGPGPQLLWSLVESGRGRVIARWGLFECTVSYRKDIGDIPALLLFVGIANR</sequence>
<reference evidence="1" key="2">
    <citation type="submission" date="2023-06" db="EMBL/GenBank/DDBJ databases">
        <authorList>
            <consortium name="Lawrence Berkeley National Laboratory"/>
            <person name="Mondo S.J."/>
            <person name="Hensen N."/>
            <person name="Bonometti L."/>
            <person name="Westerberg I."/>
            <person name="Brannstrom I.O."/>
            <person name="Guillou S."/>
            <person name="Cros-Aarteil S."/>
            <person name="Calhoun S."/>
            <person name="Haridas S."/>
            <person name="Kuo A."/>
            <person name="Pangilinan J."/>
            <person name="Riley R."/>
            <person name="Labutti K."/>
            <person name="Andreopoulos B."/>
            <person name="Lipzen A."/>
            <person name="Chen C."/>
            <person name="Yanf M."/>
            <person name="Daum C."/>
            <person name="Ng V."/>
            <person name="Clum A."/>
            <person name="Steindorff A."/>
            <person name="Ohm R."/>
            <person name="Martin F."/>
            <person name="Silar P."/>
            <person name="Natvig D."/>
            <person name="Lalanne C."/>
            <person name="Gautier V."/>
            <person name="Ament-Velasquez S.L."/>
            <person name="Kruys A."/>
            <person name="Hutchinson M.I."/>
            <person name="Powell A.J."/>
            <person name="Barry K."/>
            <person name="Miller A.N."/>
            <person name="Grigoriev I.V."/>
            <person name="Debuchy R."/>
            <person name="Gladieux P."/>
            <person name="Thoren M.H."/>
            <person name="Johannesson H."/>
        </authorList>
    </citation>
    <scope>NUCLEOTIDE SEQUENCE</scope>
    <source>
        <strain evidence="1">CBS 626.80</strain>
    </source>
</reference>
<reference evidence="1" key="1">
    <citation type="journal article" date="2023" name="Mol. Phylogenet. Evol.">
        <title>Genome-scale phylogeny and comparative genomics of the fungal order Sordariales.</title>
        <authorList>
            <person name="Hensen N."/>
            <person name="Bonometti L."/>
            <person name="Westerberg I."/>
            <person name="Brannstrom I.O."/>
            <person name="Guillou S."/>
            <person name="Cros-Aarteil S."/>
            <person name="Calhoun S."/>
            <person name="Haridas S."/>
            <person name="Kuo A."/>
            <person name="Mondo S."/>
            <person name="Pangilinan J."/>
            <person name="Riley R."/>
            <person name="LaButti K."/>
            <person name="Andreopoulos B."/>
            <person name="Lipzen A."/>
            <person name="Chen C."/>
            <person name="Yan M."/>
            <person name="Daum C."/>
            <person name="Ng V."/>
            <person name="Clum A."/>
            <person name="Steindorff A."/>
            <person name="Ohm R.A."/>
            <person name="Martin F."/>
            <person name="Silar P."/>
            <person name="Natvig D.O."/>
            <person name="Lalanne C."/>
            <person name="Gautier V."/>
            <person name="Ament-Velasquez S.L."/>
            <person name="Kruys A."/>
            <person name="Hutchinson M.I."/>
            <person name="Powell A.J."/>
            <person name="Barry K."/>
            <person name="Miller A.N."/>
            <person name="Grigoriev I.V."/>
            <person name="Debuchy R."/>
            <person name="Gladieux P."/>
            <person name="Hiltunen Thoren M."/>
            <person name="Johannesson H."/>
        </authorList>
    </citation>
    <scope>NUCLEOTIDE SEQUENCE</scope>
    <source>
        <strain evidence="1">CBS 626.80</strain>
    </source>
</reference>
<protein>
    <submittedName>
        <fullName evidence="1">Uncharacterized protein</fullName>
    </submittedName>
</protein>
<organism evidence="1 2">
    <name type="scientific">Pseudoneurospora amorphoporcata</name>
    <dbReference type="NCBI Taxonomy" id="241081"/>
    <lineage>
        <taxon>Eukaryota</taxon>
        <taxon>Fungi</taxon>
        <taxon>Dikarya</taxon>
        <taxon>Ascomycota</taxon>
        <taxon>Pezizomycotina</taxon>
        <taxon>Sordariomycetes</taxon>
        <taxon>Sordariomycetidae</taxon>
        <taxon>Sordariales</taxon>
        <taxon>Sordariaceae</taxon>
        <taxon>Pseudoneurospora</taxon>
    </lineage>
</organism>
<dbReference type="AlphaFoldDB" id="A0AAN6SI79"/>
<evidence type="ECO:0000313" key="1">
    <source>
        <dbReference type="EMBL" id="KAK3953976.1"/>
    </source>
</evidence>
<gene>
    <name evidence="1" type="ORF">QBC32DRAFT_208988</name>
</gene>
<comment type="caution">
    <text evidence="1">The sequence shown here is derived from an EMBL/GenBank/DDBJ whole genome shotgun (WGS) entry which is preliminary data.</text>
</comment>